<feature type="compositionally biased region" description="Basic and acidic residues" evidence="1">
    <location>
        <begin position="100"/>
        <end position="114"/>
    </location>
</feature>
<dbReference type="AlphaFoldDB" id="B7QBN7"/>
<dbReference type="EMBL" id="ABJB010860139">
    <property type="status" value="NOT_ANNOTATED_CDS"/>
    <property type="molecule type" value="Genomic_DNA"/>
</dbReference>
<dbReference type="Proteomes" id="UP000001555">
    <property type="component" value="Unassembled WGS sequence"/>
</dbReference>
<dbReference type="VEuPathDB" id="VectorBase:ISCW022923"/>
<keyword evidence="5" id="KW-1185">Reference proteome</keyword>
<evidence type="ECO:0000256" key="2">
    <source>
        <dbReference type="SAM" id="Phobius"/>
    </source>
</evidence>
<dbReference type="PaxDb" id="6945-B7QBN7"/>
<dbReference type="EMBL" id="DS902476">
    <property type="protein sequence ID" value="EEC16259.1"/>
    <property type="molecule type" value="Genomic_DNA"/>
</dbReference>
<feature type="region of interest" description="Disordered" evidence="1">
    <location>
        <begin position="60"/>
        <end position="114"/>
    </location>
</feature>
<organism>
    <name type="scientific">Ixodes scapularis</name>
    <name type="common">Black-legged tick</name>
    <name type="synonym">Deer tick</name>
    <dbReference type="NCBI Taxonomy" id="6945"/>
    <lineage>
        <taxon>Eukaryota</taxon>
        <taxon>Metazoa</taxon>
        <taxon>Ecdysozoa</taxon>
        <taxon>Arthropoda</taxon>
        <taxon>Chelicerata</taxon>
        <taxon>Arachnida</taxon>
        <taxon>Acari</taxon>
        <taxon>Parasitiformes</taxon>
        <taxon>Ixodida</taxon>
        <taxon>Ixodoidea</taxon>
        <taxon>Ixodidae</taxon>
        <taxon>Ixodinae</taxon>
        <taxon>Ixodes</taxon>
    </lineage>
</organism>
<proteinExistence type="predicted"/>
<dbReference type="InParanoid" id="B7QBN7"/>
<sequence length="114" mass="13000">MPFYFLMHHNARERIFYSYFTLLSQTISSFVWNLALSLLLFLVCEAPTRGLETLVFKPSRRAREEQENGDCCKKPNGAPPLSKPGSRQVPKISTNSKSNAFEKPKSDEDSCCHL</sequence>
<keyword evidence="2" id="KW-1133">Transmembrane helix</keyword>
<gene>
    <name evidence="4" type="primary">8038824</name>
    <name evidence="3" type="ORF">IscW_ISCW022923</name>
</gene>
<evidence type="ECO:0000313" key="4">
    <source>
        <dbReference type="EnsemblMetazoa" id="ISCW022923-PA"/>
    </source>
</evidence>
<evidence type="ECO:0000313" key="3">
    <source>
        <dbReference type="EMBL" id="EEC16259.1"/>
    </source>
</evidence>
<feature type="compositionally biased region" description="Basic and acidic residues" evidence="1">
    <location>
        <begin position="61"/>
        <end position="73"/>
    </location>
</feature>
<keyword evidence="2" id="KW-0472">Membrane</keyword>
<accession>B7QBN7</accession>
<evidence type="ECO:0000313" key="5">
    <source>
        <dbReference type="Proteomes" id="UP000001555"/>
    </source>
</evidence>
<name>B7QBN7_IXOSC</name>
<dbReference type="VEuPathDB" id="VectorBase:ISCI022923"/>
<reference evidence="3 5" key="1">
    <citation type="submission" date="2008-03" db="EMBL/GenBank/DDBJ databases">
        <title>Annotation of Ixodes scapularis.</title>
        <authorList>
            <consortium name="Ixodes scapularis Genome Project Consortium"/>
            <person name="Caler E."/>
            <person name="Hannick L.I."/>
            <person name="Bidwell S."/>
            <person name="Joardar V."/>
            <person name="Thiagarajan M."/>
            <person name="Amedeo P."/>
            <person name="Galinsky K.J."/>
            <person name="Schobel S."/>
            <person name="Inman J."/>
            <person name="Hostetler J."/>
            <person name="Miller J."/>
            <person name="Hammond M."/>
            <person name="Megy K."/>
            <person name="Lawson D."/>
            <person name="Kodira C."/>
            <person name="Sutton G."/>
            <person name="Meyer J."/>
            <person name="Hill C.A."/>
            <person name="Birren B."/>
            <person name="Nene V."/>
            <person name="Collins F."/>
            <person name="Alarcon-Chaidez F."/>
            <person name="Wikel S."/>
            <person name="Strausberg R."/>
        </authorList>
    </citation>
    <scope>NUCLEOTIDE SEQUENCE [LARGE SCALE GENOMIC DNA]</scope>
    <source>
        <strain evidence="5">Wikel</strain>
        <strain evidence="3">Wikel colony</strain>
    </source>
</reference>
<evidence type="ECO:0000256" key="1">
    <source>
        <dbReference type="SAM" id="MobiDB-lite"/>
    </source>
</evidence>
<reference evidence="4" key="2">
    <citation type="submission" date="2020-05" db="UniProtKB">
        <authorList>
            <consortium name="EnsemblMetazoa"/>
        </authorList>
    </citation>
    <scope>IDENTIFICATION</scope>
    <source>
        <strain evidence="4">wikel</strain>
    </source>
</reference>
<dbReference type="EnsemblMetazoa" id="ISCW022923-RA">
    <property type="protein sequence ID" value="ISCW022923-PA"/>
    <property type="gene ID" value="ISCW022923"/>
</dbReference>
<feature type="transmembrane region" description="Helical" evidence="2">
    <location>
        <begin position="20"/>
        <end position="43"/>
    </location>
</feature>
<keyword evidence="2" id="KW-0812">Transmembrane</keyword>
<dbReference type="HOGENOM" id="CLU_2123800_0_0_1"/>
<protein>
    <submittedName>
        <fullName evidence="3 4">Uncharacterized protein</fullName>
    </submittedName>
</protein>